<organism evidence="1">
    <name type="scientific">Solibacter usitatus (strain Ellin6076)</name>
    <dbReference type="NCBI Taxonomy" id="234267"/>
    <lineage>
        <taxon>Bacteria</taxon>
        <taxon>Pseudomonadati</taxon>
        <taxon>Acidobacteriota</taxon>
        <taxon>Terriglobia</taxon>
        <taxon>Bryobacterales</taxon>
        <taxon>Solibacteraceae</taxon>
        <taxon>Candidatus Solibacter</taxon>
    </lineage>
</organism>
<dbReference type="Pfam" id="PF05960">
    <property type="entry name" value="DUF885"/>
    <property type="match status" value="1"/>
</dbReference>
<protein>
    <recommendedName>
        <fullName evidence="2">DUF885 domain-containing protein</fullName>
    </recommendedName>
</protein>
<dbReference type="AlphaFoldDB" id="Q01YG7"/>
<sequence length="569" mass="63443" precursor="true">MNATCIALFFLVAAGCVAQQRDGEFNKLADRLLDEVYFKYDPVAGTSAGFHQYDAMLSSGTRAEIDAQVAALHKAEVEVESFGAQGLSPLATADRELLLAQIRGQLLSLEVIRPWEKNPDVYSSGATNAVYAIMSRKFAPAGARLKSVIAREKLIPGLFQAARNNLKNPPKIYTEVALEQLDGISSFFQNDVPAAFKDVTDAQLTAEFQRTNQGVIDALKAYQAYLKDDLLPRSHGDFQIGAETYRKKLLYDEMVDIPLDRLLEIGTADLRRNQQEFKRVAAQVDAKRTAEQILAETLKDHPSGENLLSTVRDTLGGLREFIEQHKIVTIPSKVPPIVEETPPFMRALTTASMDTPGPFEKVAKEAYFNVTLPEKTWSARQSEEYLEGFNRGTITSTAIHEVYPGHYVQFLWIASAPSKVRKLLGCSSNAEGWAHYTEQMMLDEGYGKGDLKLRLGQLQDALLRDARFIAGIQMHTGKMTVDQAVEFFVKEGYQVRPVAEKEAKRGTSDPTYLVYTLGKLEILKLREDYKAMKGGRYTLQGFHDAFLQQGYPPVKLVRRAMLGNDSPVL</sequence>
<evidence type="ECO:0000313" key="1">
    <source>
        <dbReference type="EMBL" id="ABJ85298.1"/>
    </source>
</evidence>
<dbReference type="STRING" id="234267.Acid_4336"/>
<dbReference type="OrthoDB" id="9760040at2"/>
<dbReference type="KEGG" id="sus:Acid_4336"/>
<dbReference type="HOGENOM" id="CLU_028527_0_0_0"/>
<reference evidence="1" key="1">
    <citation type="submission" date="2006-10" db="EMBL/GenBank/DDBJ databases">
        <title>Complete sequence of Solibacter usitatus Ellin6076.</title>
        <authorList>
            <consortium name="US DOE Joint Genome Institute"/>
            <person name="Copeland A."/>
            <person name="Lucas S."/>
            <person name="Lapidus A."/>
            <person name="Barry K."/>
            <person name="Detter J.C."/>
            <person name="Glavina del Rio T."/>
            <person name="Hammon N."/>
            <person name="Israni S."/>
            <person name="Dalin E."/>
            <person name="Tice H."/>
            <person name="Pitluck S."/>
            <person name="Thompson L.S."/>
            <person name="Brettin T."/>
            <person name="Bruce D."/>
            <person name="Han C."/>
            <person name="Tapia R."/>
            <person name="Gilna P."/>
            <person name="Schmutz J."/>
            <person name="Larimer F."/>
            <person name="Land M."/>
            <person name="Hauser L."/>
            <person name="Kyrpides N."/>
            <person name="Mikhailova N."/>
            <person name="Janssen P.H."/>
            <person name="Kuske C.R."/>
            <person name="Richardson P."/>
        </authorList>
    </citation>
    <scope>NUCLEOTIDE SEQUENCE</scope>
    <source>
        <strain evidence="1">Ellin6076</strain>
    </source>
</reference>
<gene>
    <name evidence="1" type="ordered locus">Acid_4336</name>
</gene>
<dbReference type="PANTHER" id="PTHR33361">
    <property type="entry name" value="GLR0591 PROTEIN"/>
    <property type="match status" value="1"/>
</dbReference>
<proteinExistence type="predicted"/>
<accession>Q01YG7</accession>
<dbReference type="InterPro" id="IPR010281">
    <property type="entry name" value="DUF885"/>
</dbReference>
<dbReference type="PANTHER" id="PTHR33361:SF15">
    <property type="entry name" value="DUF885 FAMILY LIPOPROTEIN"/>
    <property type="match status" value="1"/>
</dbReference>
<dbReference type="EMBL" id="CP000473">
    <property type="protein sequence ID" value="ABJ85298.1"/>
    <property type="molecule type" value="Genomic_DNA"/>
</dbReference>
<dbReference type="eggNOG" id="COG4805">
    <property type="taxonomic scope" value="Bacteria"/>
</dbReference>
<evidence type="ECO:0008006" key="2">
    <source>
        <dbReference type="Google" id="ProtNLM"/>
    </source>
</evidence>
<name>Q01YG7_SOLUE</name>
<dbReference type="InParanoid" id="Q01YG7"/>